<dbReference type="OrthoDB" id="533763at2759"/>
<proteinExistence type="predicted"/>
<evidence type="ECO:0000256" key="1">
    <source>
        <dbReference type="SAM" id="MobiDB-lite"/>
    </source>
</evidence>
<dbReference type="EMBL" id="VTPC01031833">
    <property type="protein sequence ID" value="KAF2891442.1"/>
    <property type="molecule type" value="Genomic_DNA"/>
</dbReference>
<feature type="compositionally biased region" description="Basic and acidic residues" evidence="1">
    <location>
        <begin position="39"/>
        <end position="50"/>
    </location>
</feature>
<feature type="compositionally biased region" description="Low complexity" evidence="1">
    <location>
        <begin position="51"/>
        <end position="65"/>
    </location>
</feature>
<accession>A0A8K0CW11</accession>
<sequence length="230" mass="25872">MKLCRANKILRMCRNAQSNSKDSDPLQCIFEQVKAHETFENVPTNDDKASSRNSSLPLSLSESPPDILNCLDDNSDIDPSYNPVEDSSSASSDDNDIVPKKRKRNKSQLKNRENESNPVLGVIEIDSPANETHATLMKREYWAMGSHNKKVAYLPSLVNIVEMKVSKQKVADESKQKFRMLTYKYHLQIDGNLIPTYKSCFQKTFDESSKFITNALLNKAAYTSGISGIS</sequence>
<feature type="compositionally biased region" description="Basic residues" evidence="1">
    <location>
        <begin position="100"/>
        <end position="109"/>
    </location>
</feature>
<keyword evidence="3" id="KW-1185">Reference proteome</keyword>
<gene>
    <name evidence="2" type="ORF">ILUMI_14731</name>
</gene>
<evidence type="ECO:0000313" key="3">
    <source>
        <dbReference type="Proteomes" id="UP000801492"/>
    </source>
</evidence>
<dbReference type="Proteomes" id="UP000801492">
    <property type="component" value="Unassembled WGS sequence"/>
</dbReference>
<reference evidence="2" key="1">
    <citation type="submission" date="2019-08" db="EMBL/GenBank/DDBJ databases">
        <title>The genome of the North American firefly Photinus pyralis.</title>
        <authorList>
            <consortium name="Photinus pyralis genome working group"/>
            <person name="Fallon T.R."/>
            <person name="Sander Lower S.E."/>
            <person name="Weng J.-K."/>
        </authorList>
    </citation>
    <scope>NUCLEOTIDE SEQUENCE</scope>
    <source>
        <strain evidence="2">TRF0915ILg1</strain>
        <tissue evidence="2">Whole body</tissue>
    </source>
</reference>
<feature type="region of interest" description="Disordered" evidence="1">
    <location>
        <begin position="39"/>
        <end position="115"/>
    </location>
</feature>
<evidence type="ECO:0000313" key="2">
    <source>
        <dbReference type="EMBL" id="KAF2891442.1"/>
    </source>
</evidence>
<protein>
    <submittedName>
        <fullName evidence="2">Uncharacterized protein</fullName>
    </submittedName>
</protein>
<comment type="caution">
    <text evidence="2">The sequence shown here is derived from an EMBL/GenBank/DDBJ whole genome shotgun (WGS) entry which is preliminary data.</text>
</comment>
<name>A0A8K0CW11_IGNLU</name>
<dbReference type="AlphaFoldDB" id="A0A8K0CW11"/>
<organism evidence="2 3">
    <name type="scientific">Ignelater luminosus</name>
    <name type="common">Cucubano</name>
    <name type="synonym">Pyrophorus luminosus</name>
    <dbReference type="NCBI Taxonomy" id="2038154"/>
    <lineage>
        <taxon>Eukaryota</taxon>
        <taxon>Metazoa</taxon>
        <taxon>Ecdysozoa</taxon>
        <taxon>Arthropoda</taxon>
        <taxon>Hexapoda</taxon>
        <taxon>Insecta</taxon>
        <taxon>Pterygota</taxon>
        <taxon>Neoptera</taxon>
        <taxon>Endopterygota</taxon>
        <taxon>Coleoptera</taxon>
        <taxon>Polyphaga</taxon>
        <taxon>Elateriformia</taxon>
        <taxon>Elateroidea</taxon>
        <taxon>Elateridae</taxon>
        <taxon>Agrypninae</taxon>
        <taxon>Pyrophorini</taxon>
        <taxon>Ignelater</taxon>
    </lineage>
</organism>